<reference evidence="8" key="1">
    <citation type="submission" date="2022-07" db="EMBL/GenBank/DDBJ databases">
        <title>Alkalimarinus sp. nov., isolated from gut of a Alitta virens.</title>
        <authorList>
            <person name="Yang A.I."/>
            <person name="Shin N.-R."/>
        </authorList>
    </citation>
    <scope>NUCLEOTIDE SEQUENCE</scope>
    <source>
        <strain evidence="8">FA028</strain>
    </source>
</reference>
<evidence type="ECO:0000313" key="8">
    <source>
        <dbReference type="EMBL" id="UZW76750.1"/>
    </source>
</evidence>
<evidence type="ECO:0000259" key="7">
    <source>
        <dbReference type="PROSITE" id="PS50123"/>
    </source>
</evidence>
<dbReference type="Gene3D" id="3.40.50.150">
    <property type="entry name" value="Vaccinia Virus protein VP39"/>
    <property type="match status" value="1"/>
</dbReference>
<dbReference type="SMART" id="SM00138">
    <property type="entry name" value="MeTrc"/>
    <property type="match status" value="1"/>
</dbReference>
<evidence type="ECO:0000256" key="5">
    <source>
        <dbReference type="PIRNR" id="PIRNR000410"/>
    </source>
</evidence>
<dbReference type="GO" id="GO:0032259">
    <property type="term" value="P:methylation"/>
    <property type="evidence" value="ECO:0007669"/>
    <property type="project" value="UniProtKB-KW"/>
</dbReference>
<dbReference type="GO" id="GO:0008983">
    <property type="term" value="F:protein-glutamate O-methyltransferase activity"/>
    <property type="evidence" value="ECO:0007669"/>
    <property type="project" value="UniProtKB-EC"/>
</dbReference>
<dbReference type="PIRSF" id="PIRSF000410">
    <property type="entry name" value="CheR"/>
    <property type="match status" value="1"/>
</dbReference>
<comment type="function">
    <text evidence="5">Methylation of the membrane-bound methyl-accepting chemotaxis proteins (MCP) to form gamma-glutamyl methyl ester residues in MCP.</text>
</comment>
<dbReference type="InterPro" id="IPR050903">
    <property type="entry name" value="Bact_Chemotaxis_MeTrfase"/>
</dbReference>
<feature type="binding site" evidence="6">
    <location>
        <position position="87"/>
    </location>
    <ligand>
        <name>S-adenosyl-L-methionine</name>
        <dbReference type="ChEBI" id="CHEBI:59789"/>
    </ligand>
</feature>
<dbReference type="InterPro" id="IPR022642">
    <property type="entry name" value="CheR_C"/>
</dbReference>
<sequence length="283" mass="32713">MNNSSRRPTEEREFPMTDKNFEVISELAHSYTGIVLGAHKRDMVYGRLARRTRALGLPNFDKYCELISAPSSPEISFFINAITTNLTSFFRESHHFDFLKATALPDIKKKNAHSRRLRIWSAGCSTGEEPYSLSITVNETMDMALWDCKILATDLDSNVLNHGQQGVYDIARIDTLTEQSKKKWFYKDSHNPEVVKVKPALQQCLRFKRLNLLEPWPMKGPFDVIFCRNVVIYFNKDTQRELFDRYADILADGGYLFIGHSESLHKVSDRFESLGKTVYRKIK</sequence>
<dbReference type="InterPro" id="IPR036804">
    <property type="entry name" value="CheR_N_sf"/>
</dbReference>
<dbReference type="Gene3D" id="1.10.155.10">
    <property type="entry name" value="Chemotaxis receptor methyltransferase CheR, N-terminal domain"/>
    <property type="match status" value="1"/>
</dbReference>
<dbReference type="InterPro" id="IPR000780">
    <property type="entry name" value="CheR_MeTrfase"/>
</dbReference>
<evidence type="ECO:0000313" key="9">
    <source>
        <dbReference type="Proteomes" id="UP001164472"/>
    </source>
</evidence>
<dbReference type="PROSITE" id="PS50123">
    <property type="entry name" value="CHER"/>
    <property type="match status" value="1"/>
</dbReference>
<keyword evidence="2 5" id="KW-0489">Methyltransferase</keyword>
<gene>
    <name evidence="8" type="ORF">NNL22_09285</name>
</gene>
<feature type="binding site" evidence="6">
    <location>
        <begin position="228"/>
        <end position="229"/>
    </location>
    <ligand>
        <name>S-adenosyl-L-methionine</name>
        <dbReference type="ChEBI" id="CHEBI:59789"/>
    </ligand>
</feature>
<dbReference type="EMBL" id="CP101527">
    <property type="protein sequence ID" value="UZW76750.1"/>
    <property type="molecule type" value="Genomic_DNA"/>
</dbReference>
<feature type="domain" description="CheR-type methyltransferase" evidence="7">
    <location>
        <begin position="9"/>
        <end position="283"/>
    </location>
</feature>
<dbReference type="PANTHER" id="PTHR24422:SF19">
    <property type="entry name" value="CHEMOTAXIS PROTEIN METHYLTRANSFERASE"/>
    <property type="match status" value="1"/>
</dbReference>
<keyword evidence="3 5" id="KW-0808">Transferase</keyword>
<dbReference type="PRINTS" id="PR00996">
    <property type="entry name" value="CHERMTFRASE"/>
</dbReference>
<evidence type="ECO:0000256" key="1">
    <source>
        <dbReference type="ARBA" id="ARBA00001541"/>
    </source>
</evidence>
<dbReference type="AlphaFoldDB" id="A0A9E8HLZ6"/>
<name>A0A9E8HLZ6_9ALTE</name>
<feature type="binding site" evidence="6">
    <location>
        <position position="154"/>
    </location>
    <ligand>
        <name>S-adenosyl-L-methionine</name>
        <dbReference type="ChEBI" id="CHEBI:59789"/>
    </ligand>
</feature>
<feature type="binding site" evidence="6">
    <location>
        <position position="85"/>
    </location>
    <ligand>
        <name>S-adenosyl-L-methionine</name>
        <dbReference type="ChEBI" id="CHEBI:59789"/>
    </ligand>
</feature>
<organism evidence="8 9">
    <name type="scientific">Alkalimarinus sediminis</name>
    <dbReference type="NCBI Taxonomy" id="1632866"/>
    <lineage>
        <taxon>Bacteria</taxon>
        <taxon>Pseudomonadati</taxon>
        <taxon>Pseudomonadota</taxon>
        <taxon>Gammaproteobacteria</taxon>
        <taxon>Alteromonadales</taxon>
        <taxon>Alteromonadaceae</taxon>
        <taxon>Alkalimarinus</taxon>
    </lineage>
</organism>
<evidence type="ECO:0000256" key="4">
    <source>
        <dbReference type="ARBA" id="ARBA00022691"/>
    </source>
</evidence>
<dbReference type="Pfam" id="PF03705">
    <property type="entry name" value="CheR_N"/>
    <property type="match status" value="1"/>
</dbReference>
<dbReference type="Proteomes" id="UP001164472">
    <property type="component" value="Chromosome"/>
</dbReference>
<dbReference type="InterPro" id="IPR029063">
    <property type="entry name" value="SAM-dependent_MTases_sf"/>
</dbReference>
<dbReference type="RefSeq" id="WP_251812897.1">
    <property type="nucleotide sequence ID" value="NZ_CP101527.1"/>
</dbReference>
<keyword evidence="4 5" id="KW-0949">S-adenosyl-L-methionine</keyword>
<proteinExistence type="predicted"/>
<keyword evidence="9" id="KW-1185">Reference proteome</keyword>
<evidence type="ECO:0000256" key="3">
    <source>
        <dbReference type="ARBA" id="ARBA00022679"/>
    </source>
</evidence>
<evidence type="ECO:0000256" key="6">
    <source>
        <dbReference type="PIRSR" id="PIRSR000410-1"/>
    </source>
</evidence>
<dbReference type="InterPro" id="IPR022641">
    <property type="entry name" value="CheR_N"/>
</dbReference>
<feature type="binding site" evidence="6">
    <location>
        <position position="129"/>
    </location>
    <ligand>
        <name>S-adenosyl-L-methionine</name>
        <dbReference type="ChEBI" id="CHEBI:59789"/>
    </ligand>
</feature>
<dbReference type="EC" id="2.1.1.80" evidence="5"/>
<feature type="binding site" evidence="6">
    <location>
        <begin position="211"/>
        <end position="212"/>
    </location>
    <ligand>
        <name>S-adenosyl-L-methionine</name>
        <dbReference type="ChEBI" id="CHEBI:59789"/>
    </ligand>
</feature>
<protein>
    <recommendedName>
        <fullName evidence="5">Chemotaxis protein methyltransferase</fullName>
        <ecNumber evidence="5">2.1.1.80</ecNumber>
    </recommendedName>
</protein>
<dbReference type="SUPFAM" id="SSF53335">
    <property type="entry name" value="S-adenosyl-L-methionine-dependent methyltransferases"/>
    <property type="match status" value="1"/>
</dbReference>
<dbReference type="PANTHER" id="PTHR24422">
    <property type="entry name" value="CHEMOTAXIS PROTEIN METHYLTRANSFERASE"/>
    <property type="match status" value="1"/>
</dbReference>
<dbReference type="InterPro" id="IPR026024">
    <property type="entry name" value="Chemotaxis_MeTrfase_CheR"/>
</dbReference>
<comment type="catalytic activity">
    <reaction evidence="1 5">
        <text>L-glutamyl-[protein] + S-adenosyl-L-methionine = [protein]-L-glutamate 5-O-methyl ester + S-adenosyl-L-homocysteine</text>
        <dbReference type="Rhea" id="RHEA:24452"/>
        <dbReference type="Rhea" id="RHEA-COMP:10208"/>
        <dbReference type="Rhea" id="RHEA-COMP:10311"/>
        <dbReference type="ChEBI" id="CHEBI:29973"/>
        <dbReference type="ChEBI" id="CHEBI:57856"/>
        <dbReference type="ChEBI" id="CHEBI:59789"/>
        <dbReference type="ChEBI" id="CHEBI:82795"/>
        <dbReference type="EC" id="2.1.1.80"/>
    </reaction>
</comment>
<dbReference type="KEGG" id="asem:NNL22_09285"/>
<dbReference type="SUPFAM" id="SSF47757">
    <property type="entry name" value="Chemotaxis receptor methyltransferase CheR, N-terminal domain"/>
    <property type="match status" value="1"/>
</dbReference>
<feature type="binding site" evidence="6">
    <location>
        <position position="91"/>
    </location>
    <ligand>
        <name>S-adenosyl-L-methionine</name>
        <dbReference type="ChEBI" id="CHEBI:59789"/>
    </ligand>
</feature>
<dbReference type="Pfam" id="PF01739">
    <property type="entry name" value="CheR"/>
    <property type="match status" value="1"/>
</dbReference>
<dbReference type="CDD" id="cd02440">
    <property type="entry name" value="AdoMet_MTases"/>
    <property type="match status" value="1"/>
</dbReference>
<accession>A0A9E8HLZ6</accession>
<evidence type="ECO:0000256" key="2">
    <source>
        <dbReference type="ARBA" id="ARBA00022603"/>
    </source>
</evidence>